<dbReference type="InterPro" id="IPR009387">
    <property type="entry name" value="HigB-2"/>
</dbReference>
<name>A0ABU8C4T5_9GAMM</name>
<evidence type="ECO:0000313" key="2">
    <source>
        <dbReference type="Proteomes" id="UP001375382"/>
    </source>
</evidence>
<keyword evidence="2" id="KW-1185">Reference proteome</keyword>
<gene>
    <name evidence="1" type="ORF">MN202_06790</name>
</gene>
<protein>
    <submittedName>
        <fullName evidence="1">Type II toxin-antitoxin system RelE/ParE family toxin</fullName>
    </submittedName>
</protein>
<sequence length="115" mass="13533">MTHQLGLSVIFVETTIFTKLLKELMRDDEYREFQQYLANNPESGKLIKGGEGLRKVRWGLEKHGKSGGVRVIYYYVQPDSHLRMLLIYPKNEQDNLTDKQLKQLVAAVNRWHDER</sequence>
<dbReference type="RefSeq" id="WP_335735341.1">
    <property type="nucleotide sequence ID" value="NZ_JALAAR010000004.1"/>
</dbReference>
<evidence type="ECO:0000313" key="1">
    <source>
        <dbReference type="EMBL" id="MEH8016929.1"/>
    </source>
</evidence>
<dbReference type="PIRSF" id="PIRSF039032">
    <property type="entry name" value="HigB-2"/>
    <property type="match status" value="1"/>
</dbReference>
<reference evidence="1 2" key="1">
    <citation type="journal article" date="2023" name="Ecotoxicol. Environ. Saf.">
        <title>Mercury remediation potential of mercury-resistant strain Rheinheimera metallidurans sp. nov. isolated from a municipal waste dumping site.</title>
        <authorList>
            <person name="Yadav V."/>
            <person name="Manjhi A."/>
            <person name="Vadakedath N."/>
        </authorList>
    </citation>
    <scope>NUCLEOTIDE SEQUENCE [LARGE SCALE GENOMIC DNA]</scope>
    <source>
        <strain evidence="1 2">E-49</strain>
    </source>
</reference>
<proteinExistence type="predicted"/>
<organism evidence="1 2">
    <name type="scientific">Rheinheimera muenzenbergensis</name>
    <dbReference type="NCBI Taxonomy" id="1193628"/>
    <lineage>
        <taxon>Bacteria</taxon>
        <taxon>Pseudomonadati</taxon>
        <taxon>Pseudomonadota</taxon>
        <taxon>Gammaproteobacteria</taxon>
        <taxon>Chromatiales</taxon>
        <taxon>Chromatiaceae</taxon>
        <taxon>Rheinheimera</taxon>
    </lineage>
</organism>
<dbReference type="Pfam" id="PF06296">
    <property type="entry name" value="RelE"/>
    <property type="match status" value="1"/>
</dbReference>
<accession>A0ABU8C4T5</accession>
<comment type="caution">
    <text evidence="1">The sequence shown here is derived from an EMBL/GenBank/DDBJ whole genome shotgun (WGS) entry which is preliminary data.</text>
</comment>
<dbReference type="EMBL" id="JALAAR010000004">
    <property type="protein sequence ID" value="MEH8016929.1"/>
    <property type="molecule type" value="Genomic_DNA"/>
</dbReference>
<dbReference type="Proteomes" id="UP001375382">
    <property type="component" value="Unassembled WGS sequence"/>
</dbReference>